<feature type="transmembrane region" description="Helical" evidence="6">
    <location>
        <begin position="199"/>
        <end position="222"/>
    </location>
</feature>
<evidence type="ECO:0000256" key="1">
    <source>
        <dbReference type="ARBA" id="ARBA00004141"/>
    </source>
</evidence>
<feature type="transmembrane region" description="Helical" evidence="6">
    <location>
        <begin position="102"/>
        <end position="121"/>
    </location>
</feature>
<feature type="transmembrane region" description="Helical" evidence="6">
    <location>
        <begin position="71"/>
        <end position="90"/>
    </location>
</feature>
<name>A0A5C3QIG1_9AGAR</name>
<accession>A0A5C3QIG1</accession>
<dbReference type="STRING" id="1884261.A0A5C3QIG1"/>
<protein>
    <submittedName>
        <fullName evidence="7">Major facilitator superfamily domain-containing protein</fullName>
    </submittedName>
</protein>
<proteinExistence type="predicted"/>
<dbReference type="OrthoDB" id="2015447at2759"/>
<dbReference type="InterPro" id="IPR051068">
    <property type="entry name" value="MFS_Domain-Containing_Protein"/>
</dbReference>
<dbReference type="Gene3D" id="1.20.1250.20">
    <property type="entry name" value="MFS general substrate transporter like domains"/>
    <property type="match status" value="1"/>
</dbReference>
<keyword evidence="4 6" id="KW-0472">Membrane</keyword>
<feature type="compositionally biased region" description="Polar residues" evidence="5">
    <location>
        <begin position="18"/>
        <end position="32"/>
    </location>
</feature>
<evidence type="ECO:0000256" key="2">
    <source>
        <dbReference type="ARBA" id="ARBA00022692"/>
    </source>
</evidence>
<dbReference type="AlphaFoldDB" id="A0A5C3QIG1"/>
<dbReference type="InterPro" id="IPR011701">
    <property type="entry name" value="MFS"/>
</dbReference>
<feature type="transmembrane region" description="Helical" evidence="6">
    <location>
        <begin position="392"/>
        <end position="414"/>
    </location>
</feature>
<feature type="transmembrane region" description="Helical" evidence="6">
    <location>
        <begin position="492"/>
        <end position="510"/>
    </location>
</feature>
<feature type="transmembrane region" description="Helical" evidence="6">
    <location>
        <begin position="157"/>
        <end position="178"/>
    </location>
</feature>
<dbReference type="EMBL" id="ML178831">
    <property type="protein sequence ID" value="TFK99988.1"/>
    <property type="molecule type" value="Genomic_DNA"/>
</dbReference>
<sequence length="518" mass="55555">MSMSATTQIELAPLSRLTPHTNPHLPSSTNSFSSTIRRAQSNASAQNEAVASTADLLEDPDYKMPKLRSQVVIFVGAALYQIAFFILVPSSAAYAEHLGGNATFSGLVIGIPVVFGGLALLPMSRMDKGTYRVPFFIQITSMFVGSILYAVAYRAEFLYLLLIGRMVQGIGFTAFMYTKRYCTDSRVVGLRRRTTLASWLVVTQAIGMSAGPFLGGVLFKVIGEGNEVWNGFTSVGWVMAVVWAVWGVVTYLLFEDVPSAQPSEVAEQPKTPPAAVDTPAPTSLAETSLVQRNAGQADEAPTSPRSSAPETAPLTLKTLSLQQWGTIACMCWFAMTCFFTLGAFEANVPVFAEHTFHYSPYASGNFLALGGAVAFPILFLNVFYAGKVQDRVTLAVGSTLGLIGLVILLIQMGAAESGGKSIKVPGFFVSWVLVALGFNLASTCTLSLLSKQLPQDWNGHLSVAIQYSNFLGRVSGAVWGGAGLAVGMKTYLGIQLMVVGIGASMYMWLWKDLKTKTG</sequence>
<evidence type="ECO:0000313" key="8">
    <source>
        <dbReference type="Proteomes" id="UP000305067"/>
    </source>
</evidence>
<gene>
    <name evidence="7" type="ORF">BDV98DRAFT_613238</name>
</gene>
<dbReference type="Proteomes" id="UP000305067">
    <property type="component" value="Unassembled WGS sequence"/>
</dbReference>
<keyword evidence="2 6" id="KW-0812">Transmembrane</keyword>
<evidence type="ECO:0000256" key="5">
    <source>
        <dbReference type="SAM" id="MobiDB-lite"/>
    </source>
</evidence>
<evidence type="ECO:0000313" key="7">
    <source>
        <dbReference type="EMBL" id="TFK99988.1"/>
    </source>
</evidence>
<dbReference type="GO" id="GO:0016020">
    <property type="term" value="C:membrane"/>
    <property type="evidence" value="ECO:0007669"/>
    <property type="project" value="UniProtKB-SubCell"/>
</dbReference>
<feature type="region of interest" description="Disordered" evidence="5">
    <location>
        <begin position="12"/>
        <end position="32"/>
    </location>
</feature>
<dbReference type="InterPro" id="IPR036259">
    <property type="entry name" value="MFS_trans_sf"/>
</dbReference>
<dbReference type="Pfam" id="PF07690">
    <property type="entry name" value="MFS_1"/>
    <property type="match status" value="1"/>
</dbReference>
<dbReference type="GO" id="GO:0022857">
    <property type="term" value="F:transmembrane transporter activity"/>
    <property type="evidence" value="ECO:0007669"/>
    <property type="project" value="InterPro"/>
</dbReference>
<evidence type="ECO:0000256" key="4">
    <source>
        <dbReference type="ARBA" id="ARBA00023136"/>
    </source>
</evidence>
<dbReference type="PANTHER" id="PTHR23510">
    <property type="entry name" value="INNER MEMBRANE TRANSPORT PROTEIN YAJR"/>
    <property type="match status" value="1"/>
</dbReference>
<keyword evidence="3 6" id="KW-1133">Transmembrane helix</keyword>
<feature type="transmembrane region" description="Helical" evidence="6">
    <location>
        <begin position="133"/>
        <end position="151"/>
    </location>
</feature>
<reference evidence="7 8" key="1">
    <citation type="journal article" date="2019" name="Nat. Ecol. Evol.">
        <title>Megaphylogeny resolves global patterns of mushroom evolution.</title>
        <authorList>
            <person name="Varga T."/>
            <person name="Krizsan K."/>
            <person name="Foldi C."/>
            <person name="Dima B."/>
            <person name="Sanchez-Garcia M."/>
            <person name="Sanchez-Ramirez S."/>
            <person name="Szollosi G.J."/>
            <person name="Szarkandi J.G."/>
            <person name="Papp V."/>
            <person name="Albert L."/>
            <person name="Andreopoulos W."/>
            <person name="Angelini C."/>
            <person name="Antonin V."/>
            <person name="Barry K.W."/>
            <person name="Bougher N.L."/>
            <person name="Buchanan P."/>
            <person name="Buyck B."/>
            <person name="Bense V."/>
            <person name="Catcheside P."/>
            <person name="Chovatia M."/>
            <person name="Cooper J."/>
            <person name="Damon W."/>
            <person name="Desjardin D."/>
            <person name="Finy P."/>
            <person name="Geml J."/>
            <person name="Haridas S."/>
            <person name="Hughes K."/>
            <person name="Justo A."/>
            <person name="Karasinski D."/>
            <person name="Kautmanova I."/>
            <person name="Kiss B."/>
            <person name="Kocsube S."/>
            <person name="Kotiranta H."/>
            <person name="LaButti K.M."/>
            <person name="Lechner B.E."/>
            <person name="Liimatainen K."/>
            <person name="Lipzen A."/>
            <person name="Lukacs Z."/>
            <person name="Mihaltcheva S."/>
            <person name="Morgado L.N."/>
            <person name="Niskanen T."/>
            <person name="Noordeloos M.E."/>
            <person name="Ohm R.A."/>
            <person name="Ortiz-Santana B."/>
            <person name="Ovrebo C."/>
            <person name="Racz N."/>
            <person name="Riley R."/>
            <person name="Savchenko A."/>
            <person name="Shiryaev A."/>
            <person name="Soop K."/>
            <person name="Spirin V."/>
            <person name="Szebenyi C."/>
            <person name="Tomsovsky M."/>
            <person name="Tulloss R.E."/>
            <person name="Uehling J."/>
            <person name="Grigoriev I.V."/>
            <person name="Vagvolgyi C."/>
            <person name="Papp T."/>
            <person name="Martin F.M."/>
            <person name="Miettinen O."/>
            <person name="Hibbett D.S."/>
            <person name="Nagy L.G."/>
        </authorList>
    </citation>
    <scope>NUCLEOTIDE SEQUENCE [LARGE SCALE GENOMIC DNA]</scope>
    <source>
        <strain evidence="7 8">CBS 309.79</strain>
    </source>
</reference>
<evidence type="ECO:0000256" key="3">
    <source>
        <dbReference type="ARBA" id="ARBA00022989"/>
    </source>
</evidence>
<feature type="region of interest" description="Disordered" evidence="5">
    <location>
        <begin position="291"/>
        <end position="311"/>
    </location>
</feature>
<dbReference type="PANTHER" id="PTHR23510:SF64">
    <property type="entry name" value="INNER MEMBRANE TRANSPORT PROTEIN YAJR"/>
    <property type="match status" value="1"/>
</dbReference>
<keyword evidence="8" id="KW-1185">Reference proteome</keyword>
<feature type="transmembrane region" description="Helical" evidence="6">
    <location>
        <begin position="470"/>
        <end position="486"/>
    </location>
</feature>
<feature type="transmembrane region" description="Helical" evidence="6">
    <location>
        <begin position="234"/>
        <end position="254"/>
    </location>
</feature>
<dbReference type="SUPFAM" id="SSF103473">
    <property type="entry name" value="MFS general substrate transporter"/>
    <property type="match status" value="1"/>
</dbReference>
<organism evidence="7 8">
    <name type="scientific">Pterulicium gracile</name>
    <dbReference type="NCBI Taxonomy" id="1884261"/>
    <lineage>
        <taxon>Eukaryota</taxon>
        <taxon>Fungi</taxon>
        <taxon>Dikarya</taxon>
        <taxon>Basidiomycota</taxon>
        <taxon>Agaricomycotina</taxon>
        <taxon>Agaricomycetes</taxon>
        <taxon>Agaricomycetidae</taxon>
        <taxon>Agaricales</taxon>
        <taxon>Pleurotineae</taxon>
        <taxon>Pterulaceae</taxon>
        <taxon>Pterulicium</taxon>
    </lineage>
</organism>
<feature type="transmembrane region" description="Helical" evidence="6">
    <location>
        <begin position="324"/>
        <end position="344"/>
    </location>
</feature>
<comment type="subcellular location">
    <subcellularLocation>
        <location evidence="1">Membrane</location>
        <topology evidence="1">Multi-pass membrane protein</topology>
    </subcellularLocation>
</comment>
<feature type="transmembrane region" description="Helical" evidence="6">
    <location>
        <begin position="364"/>
        <end position="385"/>
    </location>
</feature>
<evidence type="ECO:0000256" key="6">
    <source>
        <dbReference type="SAM" id="Phobius"/>
    </source>
</evidence>
<feature type="transmembrane region" description="Helical" evidence="6">
    <location>
        <begin position="426"/>
        <end position="449"/>
    </location>
</feature>